<proteinExistence type="predicted"/>
<sequence length="301" mass="32179">MTDLGPILFSVQLSIQGNQFTNLTSTITVPPVPPTPTEDHATYFLWPGIQPGSNGNNFLPIDNGVLQPVLTFGPTCAPNQTPQMQKSNYAGWAVSAQYVNTFGKYPGYMDCLGGPFMDVQPGDNLVMEISLIPGTTRWYQKVTVAGTKKSVDYTIDMLGQGQGVAEWIMELYGLAVPFDYTVRDIYLEVEKSGDEALCKEPFNSDFRNVTCATPVLSTDGKKCLVSSCTYKAPSSGKPVSVSSVVSPMTTSKTTTAAAKPAVTTAASAPTSTAKSSSSSRLSPMSSYAVLIPLLIMAMTLF</sequence>
<dbReference type="OrthoDB" id="2119228at2759"/>
<name>A0A1Y2B702_9FUNG</name>
<reference evidence="1 2" key="1">
    <citation type="submission" date="2016-07" db="EMBL/GenBank/DDBJ databases">
        <title>Pervasive Adenine N6-methylation of Active Genes in Fungi.</title>
        <authorList>
            <consortium name="DOE Joint Genome Institute"/>
            <person name="Mondo S.J."/>
            <person name="Dannebaum R.O."/>
            <person name="Kuo R.C."/>
            <person name="Labutti K."/>
            <person name="Haridas S."/>
            <person name="Kuo A."/>
            <person name="Salamov A."/>
            <person name="Ahrendt S.R."/>
            <person name="Lipzen A."/>
            <person name="Sullivan W."/>
            <person name="Andreopoulos W.B."/>
            <person name="Clum A."/>
            <person name="Lindquist E."/>
            <person name="Daum C."/>
            <person name="Ramamoorthy G.K."/>
            <person name="Gryganskyi A."/>
            <person name="Culley D."/>
            <person name="Magnuson J.K."/>
            <person name="James T.Y."/>
            <person name="O'Malley M.A."/>
            <person name="Stajich J.E."/>
            <person name="Spatafora J.W."/>
            <person name="Visel A."/>
            <person name="Grigoriev I.V."/>
        </authorList>
    </citation>
    <scope>NUCLEOTIDE SEQUENCE [LARGE SCALE GENOMIC DNA]</scope>
    <source>
        <strain evidence="1 2">JEL800</strain>
    </source>
</reference>
<accession>A0A1Y2B702</accession>
<dbReference type="Gene3D" id="2.60.120.700">
    <property type="entry name" value="Peptidase G1"/>
    <property type="match status" value="1"/>
</dbReference>
<protein>
    <submittedName>
        <fullName evidence="1">Uncharacterized protein</fullName>
    </submittedName>
</protein>
<organism evidence="1 2">
    <name type="scientific">Rhizoclosmatium globosum</name>
    <dbReference type="NCBI Taxonomy" id="329046"/>
    <lineage>
        <taxon>Eukaryota</taxon>
        <taxon>Fungi</taxon>
        <taxon>Fungi incertae sedis</taxon>
        <taxon>Chytridiomycota</taxon>
        <taxon>Chytridiomycota incertae sedis</taxon>
        <taxon>Chytridiomycetes</taxon>
        <taxon>Chytridiales</taxon>
        <taxon>Chytriomycetaceae</taxon>
        <taxon>Rhizoclosmatium</taxon>
    </lineage>
</organism>
<evidence type="ECO:0000313" key="2">
    <source>
        <dbReference type="Proteomes" id="UP000193642"/>
    </source>
</evidence>
<comment type="caution">
    <text evidence="1">The sequence shown here is derived from an EMBL/GenBank/DDBJ whole genome shotgun (WGS) entry which is preliminary data.</text>
</comment>
<evidence type="ECO:0000313" key="1">
    <source>
        <dbReference type="EMBL" id="ORY30504.1"/>
    </source>
</evidence>
<dbReference type="EMBL" id="MCGO01000082">
    <property type="protein sequence ID" value="ORY30504.1"/>
    <property type="molecule type" value="Genomic_DNA"/>
</dbReference>
<gene>
    <name evidence="1" type="ORF">BCR33DRAFT_857345</name>
</gene>
<dbReference type="InterPro" id="IPR038656">
    <property type="entry name" value="Peptidase_G1_sf"/>
</dbReference>
<keyword evidence="2" id="KW-1185">Reference proteome</keyword>
<dbReference type="Proteomes" id="UP000193642">
    <property type="component" value="Unassembled WGS sequence"/>
</dbReference>
<dbReference type="AlphaFoldDB" id="A0A1Y2B702"/>